<evidence type="ECO:0000313" key="5">
    <source>
        <dbReference type="EMBL" id="KFE54436.1"/>
    </source>
</evidence>
<dbReference type="InterPro" id="IPR036291">
    <property type="entry name" value="NAD(P)-bd_dom_sf"/>
</dbReference>
<dbReference type="RefSeq" id="WP_032629856.1">
    <property type="nucleotide sequence ID" value="NZ_JPQU01000045.1"/>
</dbReference>
<dbReference type="Proteomes" id="UP000028631">
    <property type="component" value="Unassembled WGS sequence"/>
</dbReference>
<evidence type="ECO:0000256" key="3">
    <source>
        <dbReference type="RuleBase" id="RU000363"/>
    </source>
</evidence>
<organism evidence="5 6">
    <name type="scientific">Pseudomonas syringae</name>
    <dbReference type="NCBI Taxonomy" id="317"/>
    <lineage>
        <taxon>Bacteria</taxon>
        <taxon>Pseudomonadati</taxon>
        <taxon>Pseudomonadota</taxon>
        <taxon>Gammaproteobacteria</taxon>
        <taxon>Pseudomonadales</taxon>
        <taxon>Pseudomonadaceae</taxon>
        <taxon>Pseudomonas</taxon>
    </lineage>
</organism>
<keyword evidence="6" id="KW-1185">Reference proteome</keyword>
<dbReference type="PANTHER" id="PTHR44196">
    <property type="entry name" value="DEHYDROGENASE/REDUCTASE SDR FAMILY MEMBER 7B"/>
    <property type="match status" value="1"/>
</dbReference>
<evidence type="ECO:0000256" key="2">
    <source>
        <dbReference type="ARBA" id="ARBA00023002"/>
    </source>
</evidence>
<name>A0A085VG73_PSESX</name>
<dbReference type="PATRIC" id="fig|317.175.peg.3526"/>
<dbReference type="PRINTS" id="PR00080">
    <property type="entry name" value="SDRFAMILY"/>
</dbReference>
<keyword evidence="2" id="KW-0560">Oxidoreductase</keyword>
<dbReference type="NCBIfam" id="NF006565">
    <property type="entry name" value="PRK09072.1"/>
    <property type="match status" value="1"/>
</dbReference>
<evidence type="ECO:0000259" key="4">
    <source>
        <dbReference type="SMART" id="SM00822"/>
    </source>
</evidence>
<dbReference type="InterPro" id="IPR002347">
    <property type="entry name" value="SDR_fam"/>
</dbReference>
<feature type="domain" description="Ketoreductase" evidence="4">
    <location>
        <begin position="6"/>
        <end position="182"/>
    </location>
</feature>
<evidence type="ECO:0000256" key="1">
    <source>
        <dbReference type="ARBA" id="ARBA00006484"/>
    </source>
</evidence>
<dbReference type="Pfam" id="PF00106">
    <property type="entry name" value="adh_short"/>
    <property type="match status" value="1"/>
</dbReference>
<dbReference type="PANTHER" id="PTHR44196:SF1">
    <property type="entry name" value="DEHYDROGENASE_REDUCTASE SDR FAMILY MEMBER 7B"/>
    <property type="match status" value="1"/>
</dbReference>
<dbReference type="PROSITE" id="PS00061">
    <property type="entry name" value="ADH_SHORT"/>
    <property type="match status" value="1"/>
</dbReference>
<dbReference type="AlphaFoldDB" id="A0A085VG73"/>
<dbReference type="PRINTS" id="PR00081">
    <property type="entry name" value="GDHRDH"/>
</dbReference>
<dbReference type="Gene3D" id="3.40.50.720">
    <property type="entry name" value="NAD(P)-binding Rossmann-like Domain"/>
    <property type="match status" value="1"/>
</dbReference>
<dbReference type="InterPro" id="IPR057326">
    <property type="entry name" value="KR_dom"/>
</dbReference>
<dbReference type="GO" id="GO:0016491">
    <property type="term" value="F:oxidoreductase activity"/>
    <property type="evidence" value="ECO:0007669"/>
    <property type="project" value="UniProtKB-KW"/>
</dbReference>
<dbReference type="InterPro" id="IPR020904">
    <property type="entry name" value="Sc_DH/Rdtase_CS"/>
</dbReference>
<dbReference type="OrthoDB" id="7301144at2"/>
<dbReference type="SMART" id="SM00822">
    <property type="entry name" value="PKS_KR"/>
    <property type="match status" value="1"/>
</dbReference>
<dbReference type="GO" id="GO:0016020">
    <property type="term" value="C:membrane"/>
    <property type="evidence" value="ECO:0007669"/>
    <property type="project" value="TreeGrafter"/>
</dbReference>
<evidence type="ECO:0000313" key="6">
    <source>
        <dbReference type="Proteomes" id="UP000028631"/>
    </source>
</evidence>
<comment type="caution">
    <text evidence="5">The sequence shown here is derived from an EMBL/GenBank/DDBJ whole genome shotgun (WGS) entry which is preliminary data.</text>
</comment>
<dbReference type="SUPFAM" id="SSF51735">
    <property type="entry name" value="NAD(P)-binding Rossmann-fold domains"/>
    <property type="match status" value="1"/>
</dbReference>
<reference evidence="5 6" key="1">
    <citation type="submission" date="2014-07" db="EMBL/GenBank/DDBJ databases">
        <title>Draft Genome Sequences of Environmental Pseudomonas syringae strains.</title>
        <authorList>
            <person name="Baltrus D.A."/>
            <person name="Berge O."/>
            <person name="Morris C."/>
        </authorList>
    </citation>
    <scope>NUCLEOTIDE SEQUENCE [LARGE SCALE GENOMIC DNA]</scope>
    <source>
        <strain evidence="5 6">GAW0119</strain>
    </source>
</reference>
<comment type="similarity">
    <text evidence="1 3">Belongs to the short-chain dehydrogenases/reductases (SDR) family.</text>
</comment>
<proteinExistence type="inferred from homology"/>
<accession>A0A085VG73</accession>
<dbReference type="CDD" id="cd05233">
    <property type="entry name" value="SDR_c"/>
    <property type="match status" value="1"/>
</dbReference>
<protein>
    <submittedName>
        <fullName evidence="5">Short-chain dehydrogenase</fullName>
    </submittedName>
</protein>
<sequence>MRISEARVVLTGASGGIGMAIAEALCSQGAQVLAVSRHQEPLLPLQARYPLQLHWIKADLTTAEGRQQVLLAAQTMAGVNLLINAAGVNHFAMLEDLPGREIDSMLGINLAAPIQLTSLMLPVLRQASAAMVVNVGSIYGSIGYAGYATYCASKFALRGFSEALRRELADTRIGVLYVAPRATRTSMNSPAALALNNALKSNEDDPQTVATAVVSAIAGNQRELYLGWPERFFVRLNGLLPTVVDRGLRKHLPLIRRLSSSPAEE</sequence>
<dbReference type="EMBL" id="JPQU01000045">
    <property type="protein sequence ID" value="KFE54436.1"/>
    <property type="molecule type" value="Genomic_DNA"/>
</dbReference>
<gene>
    <name evidence="5" type="ORF">IV01_16935</name>
</gene>